<accession>A0A0F9LEG2</accession>
<organism evidence="1">
    <name type="scientific">marine sediment metagenome</name>
    <dbReference type="NCBI Taxonomy" id="412755"/>
    <lineage>
        <taxon>unclassified sequences</taxon>
        <taxon>metagenomes</taxon>
        <taxon>ecological metagenomes</taxon>
    </lineage>
</organism>
<dbReference type="AlphaFoldDB" id="A0A0F9LEG2"/>
<gene>
    <name evidence="1" type="ORF">LCGC14_1224340</name>
</gene>
<dbReference type="EMBL" id="LAZR01006476">
    <property type="protein sequence ID" value="KKM91868.1"/>
    <property type="molecule type" value="Genomic_DNA"/>
</dbReference>
<sequence>PDFKICVRESEDYVAETRHLIIRGSSNDSGTLTLEIERKGLGRNPEMVCTQRFEIER</sequence>
<feature type="non-terminal residue" evidence="1">
    <location>
        <position position="1"/>
    </location>
</feature>
<protein>
    <submittedName>
        <fullName evidence="1">Uncharacterized protein</fullName>
    </submittedName>
</protein>
<name>A0A0F9LEG2_9ZZZZ</name>
<evidence type="ECO:0000313" key="1">
    <source>
        <dbReference type="EMBL" id="KKM91868.1"/>
    </source>
</evidence>
<reference evidence="1" key="1">
    <citation type="journal article" date="2015" name="Nature">
        <title>Complex archaea that bridge the gap between prokaryotes and eukaryotes.</title>
        <authorList>
            <person name="Spang A."/>
            <person name="Saw J.H."/>
            <person name="Jorgensen S.L."/>
            <person name="Zaremba-Niedzwiedzka K."/>
            <person name="Martijn J."/>
            <person name="Lind A.E."/>
            <person name="van Eijk R."/>
            <person name="Schleper C."/>
            <person name="Guy L."/>
            <person name="Ettema T.J."/>
        </authorList>
    </citation>
    <scope>NUCLEOTIDE SEQUENCE</scope>
</reference>
<comment type="caution">
    <text evidence="1">The sequence shown here is derived from an EMBL/GenBank/DDBJ whole genome shotgun (WGS) entry which is preliminary data.</text>
</comment>
<proteinExistence type="predicted"/>